<dbReference type="CDD" id="cd09601">
    <property type="entry name" value="M1_APN-Q_like"/>
    <property type="match status" value="1"/>
</dbReference>
<dbReference type="InterPro" id="IPR024571">
    <property type="entry name" value="ERAP1-like_C_dom"/>
</dbReference>
<gene>
    <name evidence="16" type="ORF">AFUS01_LOCUS24222</name>
</gene>
<evidence type="ECO:0000256" key="6">
    <source>
        <dbReference type="ARBA" id="ARBA00022833"/>
    </source>
</evidence>
<dbReference type="FunFam" id="1.10.390.10:FF:000013">
    <property type="entry name" value="Aminopeptidase N"/>
    <property type="match status" value="1"/>
</dbReference>
<dbReference type="InterPro" id="IPR045357">
    <property type="entry name" value="Aminopeptidase_N-like_N"/>
</dbReference>
<evidence type="ECO:0000256" key="1">
    <source>
        <dbReference type="ARBA" id="ARBA00010136"/>
    </source>
</evidence>
<dbReference type="GO" id="GO:0005615">
    <property type="term" value="C:extracellular space"/>
    <property type="evidence" value="ECO:0007669"/>
    <property type="project" value="TreeGrafter"/>
</dbReference>
<evidence type="ECO:0000259" key="13">
    <source>
        <dbReference type="Pfam" id="PF01433"/>
    </source>
</evidence>
<evidence type="ECO:0000313" key="17">
    <source>
        <dbReference type="Proteomes" id="UP000708208"/>
    </source>
</evidence>
<dbReference type="GO" id="GO:0005737">
    <property type="term" value="C:cytoplasm"/>
    <property type="evidence" value="ECO:0007669"/>
    <property type="project" value="TreeGrafter"/>
</dbReference>
<feature type="active site" description="Proton acceptor" evidence="8">
    <location>
        <position position="362"/>
    </location>
</feature>
<evidence type="ECO:0000256" key="3">
    <source>
        <dbReference type="ARBA" id="ARBA00022670"/>
    </source>
</evidence>
<dbReference type="PANTHER" id="PTHR11533:SF294">
    <property type="entry name" value="THYROTROPIN-RELEASING HORMONE-DEGRADING ECTOENZYME"/>
    <property type="match status" value="1"/>
</dbReference>
<evidence type="ECO:0000256" key="12">
    <source>
        <dbReference type="SAM" id="SignalP"/>
    </source>
</evidence>
<dbReference type="InterPro" id="IPR014782">
    <property type="entry name" value="Peptidase_M1_dom"/>
</dbReference>
<comment type="caution">
    <text evidence="16">The sequence shown here is derived from an EMBL/GenBank/DDBJ whole genome shotgun (WGS) entry which is preliminary data.</text>
</comment>
<dbReference type="EC" id="3.4.11.-" evidence="11"/>
<protein>
    <recommendedName>
        <fullName evidence="11">Aminopeptidase</fullName>
        <ecNumber evidence="11">3.4.11.-</ecNumber>
    </recommendedName>
</protein>
<evidence type="ECO:0000256" key="11">
    <source>
        <dbReference type="RuleBase" id="RU364040"/>
    </source>
</evidence>
<evidence type="ECO:0000256" key="9">
    <source>
        <dbReference type="PIRSR" id="PIRSR634016-3"/>
    </source>
</evidence>
<sequence>MKYNFFKIFATFVCVTSANFIEDWDQKAPHRWKRSAKIQPGTLPNKVAPVSYNIKIRPIFYAEKGLQEFTAPGQVSIVVQCVEITKKIILHKHPTLEIEQSTIKITGTSNHTIIDLVSVDYDETTNFILLLLSTNLVPGEQYELFMGFTTTITSNNREDLFWGEYQSPGGNKRRFIMTDLEPFGARKVFPCFDEPRYKTPFRISIARKISGNYTTLSNGELEREGITDPELPKGWVWDQFKKTLPMSTYLVAIIVADFSFKEAPRHIFSKPVRVYAPTYLVKGRNLDFASQTTAKLMRFYEQLLGHSYDMPKLDSIAIPNGLENGAMENWGLVTFSDEYLVYFPGQTLEEDRQEMVSFMAHELSHQWLGNLVTCKWWSEIWLNEGFATYFAAIGVQSLFFEFENGREFLWESVQKAMAYDVNTSEPLVGEDLLNMASDTIVYDKGGALLRMIEGFLGRETLLHGMTTYINQFAYQSVTQEDFFQILTTQALKEGKLPLNFSVSDIMRIWTIQPGYPLIRVSKYSKSSVKIAQEICGNYQTNLKHTLLQYATSGNWVVPISLVTQNNPNFSDHAPKIWLTADRISTTYSHDTTTWIMLNPDAMGYYRVLYDEELTQQILNQLKSNRKIISGLSRSQLIDDYFSLAKLGYIPITQALEMTTFLKGEDDFVVWYSTFTALEKIRNLFGNEDISNFKTYMTPLIESALDTVSWDPKKNEKGTSVIFRAKLLKWACGLDSFECIYKTRELFLKWTSNTNRNPIPLDHRPAIYCSLVAHGGTAAFEHIWKLYTKSSKTSPEKLILMNALACTRTSENLTRVLESSLDPKCDLSQSIPDLYTSLAKNPFARPLLFLFIRNKYNQLKNHTKGVKTFAETVSALSTYFTKESEKREVEELLIEKRADLLEESIQNITISSLNNINENIIWMTQFYEEINTWFKSRAF</sequence>
<proteinExistence type="inferred from homology"/>
<dbReference type="Pfam" id="PF17900">
    <property type="entry name" value="Peptidase_M1_N"/>
    <property type="match status" value="1"/>
</dbReference>
<dbReference type="Pfam" id="PF11838">
    <property type="entry name" value="ERAP1_C"/>
    <property type="match status" value="1"/>
</dbReference>
<keyword evidence="12" id="KW-0732">Signal</keyword>
<feature type="domain" description="Aminopeptidase N-like N-terminal" evidence="15">
    <location>
        <begin position="49"/>
        <end position="250"/>
    </location>
</feature>
<dbReference type="GO" id="GO:0043171">
    <property type="term" value="P:peptide catabolic process"/>
    <property type="evidence" value="ECO:0007669"/>
    <property type="project" value="TreeGrafter"/>
</dbReference>
<feature type="domain" description="Peptidase M1 membrane alanine aminopeptidase" evidence="13">
    <location>
        <begin position="288"/>
        <end position="509"/>
    </location>
</feature>
<evidence type="ECO:0000256" key="10">
    <source>
        <dbReference type="PIRSR" id="PIRSR634016-4"/>
    </source>
</evidence>
<dbReference type="GO" id="GO:0016020">
    <property type="term" value="C:membrane"/>
    <property type="evidence" value="ECO:0007669"/>
    <property type="project" value="TreeGrafter"/>
</dbReference>
<keyword evidence="5 11" id="KW-0378">Hydrolase</keyword>
<feature type="binding site" evidence="9">
    <location>
        <position position="384"/>
    </location>
    <ligand>
        <name>Zn(2+)</name>
        <dbReference type="ChEBI" id="CHEBI:29105"/>
        <note>catalytic</note>
    </ligand>
</feature>
<dbReference type="PANTHER" id="PTHR11533">
    <property type="entry name" value="PROTEASE M1 ZINC METALLOPROTEASE"/>
    <property type="match status" value="1"/>
</dbReference>
<dbReference type="GO" id="GO:0006508">
    <property type="term" value="P:proteolysis"/>
    <property type="evidence" value="ECO:0007669"/>
    <property type="project" value="UniProtKB-KW"/>
</dbReference>
<dbReference type="OrthoDB" id="10031169at2759"/>
<feature type="site" description="Transition state stabilizer" evidence="10">
    <location>
        <position position="442"/>
    </location>
</feature>
<dbReference type="GO" id="GO:0042277">
    <property type="term" value="F:peptide binding"/>
    <property type="evidence" value="ECO:0007669"/>
    <property type="project" value="TreeGrafter"/>
</dbReference>
<dbReference type="AlphaFoldDB" id="A0A8J2P944"/>
<dbReference type="InterPro" id="IPR034016">
    <property type="entry name" value="M1_APN-typ"/>
</dbReference>
<keyword evidence="2 11" id="KW-0031">Aminopeptidase</keyword>
<reference evidence="16" key="1">
    <citation type="submission" date="2021-06" db="EMBL/GenBank/DDBJ databases">
        <authorList>
            <person name="Hodson N. C."/>
            <person name="Mongue J. A."/>
            <person name="Jaron S. K."/>
        </authorList>
    </citation>
    <scope>NUCLEOTIDE SEQUENCE</scope>
</reference>
<evidence type="ECO:0000313" key="16">
    <source>
        <dbReference type="EMBL" id="CAG7785607.1"/>
    </source>
</evidence>
<dbReference type="EMBL" id="CAJVCH010299712">
    <property type="protein sequence ID" value="CAG7785607.1"/>
    <property type="molecule type" value="Genomic_DNA"/>
</dbReference>
<organism evidence="16 17">
    <name type="scientific">Allacma fusca</name>
    <dbReference type="NCBI Taxonomy" id="39272"/>
    <lineage>
        <taxon>Eukaryota</taxon>
        <taxon>Metazoa</taxon>
        <taxon>Ecdysozoa</taxon>
        <taxon>Arthropoda</taxon>
        <taxon>Hexapoda</taxon>
        <taxon>Collembola</taxon>
        <taxon>Symphypleona</taxon>
        <taxon>Sminthuridae</taxon>
        <taxon>Allacma</taxon>
    </lineage>
</organism>
<evidence type="ECO:0000256" key="7">
    <source>
        <dbReference type="ARBA" id="ARBA00023049"/>
    </source>
</evidence>
<feature type="chain" id="PRO_5035256415" description="Aminopeptidase" evidence="12">
    <location>
        <begin position="19"/>
        <end position="938"/>
    </location>
</feature>
<evidence type="ECO:0000256" key="5">
    <source>
        <dbReference type="ARBA" id="ARBA00022801"/>
    </source>
</evidence>
<dbReference type="Pfam" id="PF01433">
    <property type="entry name" value="Peptidase_M1"/>
    <property type="match status" value="1"/>
</dbReference>
<feature type="binding site" evidence="9">
    <location>
        <position position="361"/>
    </location>
    <ligand>
        <name>Zn(2+)</name>
        <dbReference type="ChEBI" id="CHEBI:29105"/>
        <note>catalytic</note>
    </ligand>
</feature>
<feature type="domain" description="ERAP1-like C-terminal" evidence="14">
    <location>
        <begin position="594"/>
        <end position="904"/>
    </location>
</feature>
<dbReference type="InterPro" id="IPR050344">
    <property type="entry name" value="Peptidase_M1_aminopeptidases"/>
</dbReference>
<feature type="signal peptide" evidence="12">
    <location>
        <begin position="1"/>
        <end position="18"/>
    </location>
</feature>
<accession>A0A8J2P944</accession>
<name>A0A8J2P944_9HEXA</name>
<evidence type="ECO:0000259" key="14">
    <source>
        <dbReference type="Pfam" id="PF11838"/>
    </source>
</evidence>
<evidence type="ECO:0000256" key="8">
    <source>
        <dbReference type="PIRSR" id="PIRSR634016-1"/>
    </source>
</evidence>
<feature type="binding site" evidence="9">
    <location>
        <position position="365"/>
    </location>
    <ligand>
        <name>Zn(2+)</name>
        <dbReference type="ChEBI" id="CHEBI:29105"/>
        <note>catalytic</note>
    </ligand>
</feature>
<evidence type="ECO:0000256" key="2">
    <source>
        <dbReference type="ARBA" id="ARBA00022438"/>
    </source>
</evidence>
<keyword evidence="6 9" id="KW-0862">Zinc</keyword>
<evidence type="ECO:0000259" key="15">
    <source>
        <dbReference type="Pfam" id="PF17900"/>
    </source>
</evidence>
<comment type="cofactor">
    <cofactor evidence="9 11">
        <name>Zn(2+)</name>
        <dbReference type="ChEBI" id="CHEBI:29105"/>
    </cofactor>
    <text evidence="9 11">Binds 1 zinc ion per subunit.</text>
</comment>
<comment type="similarity">
    <text evidence="1 11">Belongs to the peptidase M1 family.</text>
</comment>
<dbReference type="GO" id="GO:0008270">
    <property type="term" value="F:zinc ion binding"/>
    <property type="evidence" value="ECO:0007669"/>
    <property type="project" value="UniProtKB-UniRule"/>
</dbReference>
<keyword evidence="17" id="KW-1185">Reference proteome</keyword>
<keyword evidence="4 9" id="KW-0479">Metal-binding</keyword>
<evidence type="ECO:0000256" key="4">
    <source>
        <dbReference type="ARBA" id="ARBA00022723"/>
    </source>
</evidence>
<keyword evidence="7 11" id="KW-0482">Metalloprotease</keyword>
<dbReference type="Proteomes" id="UP000708208">
    <property type="component" value="Unassembled WGS sequence"/>
</dbReference>
<dbReference type="GO" id="GO:0070006">
    <property type="term" value="F:metalloaminopeptidase activity"/>
    <property type="evidence" value="ECO:0007669"/>
    <property type="project" value="TreeGrafter"/>
</dbReference>
<keyword evidence="3 11" id="KW-0645">Protease</keyword>